<keyword evidence="6" id="KW-0597">Phosphoprotein</keyword>
<dbReference type="InterPro" id="IPR012341">
    <property type="entry name" value="6hp_glycosidase-like_sf"/>
</dbReference>
<comment type="similarity">
    <text evidence="4 13">Belongs to the phosphorylase b kinase regulatory chain family.</text>
</comment>
<dbReference type="GO" id="GO:0005964">
    <property type="term" value="C:phosphorylase kinase complex"/>
    <property type="evidence" value="ECO:0007669"/>
    <property type="project" value="TreeGrafter"/>
</dbReference>
<dbReference type="Proteomes" id="UP000268350">
    <property type="component" value="Unassembled WGS sequence"/>
</dbReference>
<feature type="domain" description="Phosphorylase b kinase regulatory subunit alpha/beta C-terminal" evidence="16">
    <location>
        <begin position="1095"/>
        <end position="1289"/>
    </location>
</feature>
<dbReference type="OrthoDB" id="5971574at2759"/>
<comment type="subcellular location">
    <subcellularLocation>
        <location evidence="2 13">Cell membrane</location>
        <topology evidence="2 13">Lipid-anchor</topology>
        <orientation evidence="2 13">Cytoplasmic side</orientation>
    </subcellularLocation>
</comment>
<feature type="region of interest" description="Disordered" evidence="14">
    <location>
        <begin position="883"/>
        <end position="957"/>
    </location>
</feature>
<evidence type="ECO:0000313" key="18">
    <source>
        <dbReference type="Proteomes" id="UP000268350"/>
    </source>
</evidence>
<name>A0A3B0KRN5_DROGU</name>
<dbReference type="Gene3D" id="1.50.10.10">
    <property type="match status" value="1"/>
</dbReference>
<evidence type="ECO:0000256" key="1">
    <source>
        <dbReference type="ARBA" id="ARBA00002837"/>
    </source>
</evidence>
<keyword evidence="18" id="KW-1185">Reference proteome</keyword>
<evidence type="ECO:0000256" key="14">
    <source>
        <dbReference type="SAM" id="MobiDB-lite"/>
    </source>
</evidence>
<dbReference type="UniPathway" id="UPA00163"/>
<evidence type="ECO:0000256" key="9">
    <source>
        <dbReference type="ARBA" id="ARBA00023136"/>
    </source>
</evidence>
<keyword evidence="7 13" id="KW-0321">Glycogen metabolism</keyword>
<dbReference type="GO" id="GO:0005977">
    <property type="term" value="P:glycogen metabolic process"/>
    <property type="evidence" value="ECO:0007669"/>
    <property type="project" value="UniProtKB-UniPathway"/>
</dbReference>
<evidence type="ECO:0000256" key="12">
    <source>
        <dbReference type="ARBA" id="ARBA00023289"/>
    </source>
</evidence>
<dbReference type="Pfam" id="PF19292">
    <property type="entry name" value="KPBB_C"/>
    <property type="match status" value="1"/>
</dbReference>
<evidence type="ECO:0000256" key="8">
    <source>
        <dbReference type="ARBA" id="ARBA00022860"/>
    </source>
</evidence>
<dbReference type="Pfam" id="PF00723">
    <property type="entry name" value="Glyco_hydro_15"/>
    <property type="match status" value="1"/>
</dbReference>
<comment type="pathway">
    <text evidence="3 13">Glycan biosynthesis; glycogen metabolism.</text>
</comment>
<sequence>MRSRSNSGVRLDYYQRIVHRLILAHQEPVTGLFPASNVNSHAWIRDNVYCILAVWGLSMAYKKIADQDEDRAKCYELEQSCVKLMRGLLMAMMNQKDKVEKFKMTQSPYDSLHAKYSSKNGLPVVEDGEWGHLQIDAVSLYLLILAQMTASGLQIVFSLDEVSFIQNLVFYIESAYSIPDYGIWERGDKTNHGEPELNASSIGMAKAALEAMNELDLFGARGGPASVIHVLADEAHKCQAVLQSMLPRESNSKELDSGLLCVIGFPAFAVDDAQLIHNTKDAILSRLQGKYGCKRFLRDGYRTPKEDPSRLYYERWELRMFENIECEWPLFFCYLILFHAFQNDKRSVQEYADRLEKIMVRSEDGTLLVPESYAVPQDLVGFEYQKPGSQLREVVGRCPFLWGQSLFILGRLLQEGFLAVGELDPLNRRLGAQKKPDVVVQVVIIAEDNEIRDKLAEHDLHVQTIAEVAPIEVQPARVLSHLYTYLGRNRKLGLSGRKSRDVGILSTSKLYSLKDRIFAFTPQFADLSRFYIASDNELMIDILKGEINFLKSAWDLLGRPLVTLVLKRIHLDQDKIPLAMIQTMRKLKSGYINGTRVMLGSLKDFLNTSAITDLSFLGSTEDGYPDRLHPDVQTYLDEHLLRSFSNRSTMNLRGGQLRPRTLRRRMSCKGAIKKTRSINVDSDNLGMEGPSPLTERRLSSVVPPPWLQANKQSHVSVFATTPEEGPSTPSLLLGNELVIRENIYPVDPHGQNRSAIDRRSEFVRQQEITVPKILIQRHRAETNFADTEVEELIAMLRETENLEEQGDILQYLVDTQGLDFNTELEQEFVDEVVLGLANANVAGGGGGGAEGAGAGAGGGSKGKPKLPTVIIDDAAASITATPNAAKDKANATSTPKTTTAPGGGAAAAAASTANISSSSNISNSSNSSSSTTNNCNNSSSLNLNVNPSNNDSSHSEGMLEEGRVVTVRDLLKGLYEKACQQKLWGLVRHTAGMLGKRVEDLAKAVTDLLVRQKQVTVGMPPNNEHTITAPLPEGELRQLIHDAYGDDESTAMLTQELMVYLAMFIRTEPQLFHEMLRLRVGLIIQVMAKELSRTLNCDGEAASEHLLNLSPFEMKNLLYHILSGKEFAVSSVARGNLSIVSCKSSRVSKKSQIGLGDPEGEDALIATIDDRQGQWLRRRRLDGALNRVPRDFYSRVWTVLEKCQGLAIEGRVLQQSLTQEMTPGELKFALEVETALNQIPQPEYRQLVVEALMVLTLVTEHNMVPTLGGIIYVEHLVHKANQLFLEDQRKVQGDATLCCAKIKDGKEQQQAASGMLLCGGAAYICQHLYDSAPSGSYGTMTYMSRAVALVLDCVPKHGEMECAIS</sequence>
<dbReference type="PANTHER" id="PTHR10749">
    <property type="entry name" value="PHOSPHORYLASE B KINASE REGULATORY SUBUNIT"/>
    <property type="match status" value="1"/>
</dbReference>
<keyword evidence="10 13" id="KW-0119">Carbohydrate metabolism</keyword>
<gene>
    <name evidence="17" type="ORF">DGUA_6G018789</name>
</gene>
<keyword evidence="9 13" id="KW-0472">Membrane</keyword>
<reference evidence="18" key="1">
    <citation type="submission" date="2018-01" db="EMBL/GenBank/DDBJ databases">
        <authorList>
            <person name="Alioto T."/>
            <person name="Alioto T."/>
        </authorList>
    </citation>
    <scope>NUCLEOTIDE SEQUENCE [LARGE SCALE GENOMIC DNA]</scope>
</reference>
<evidence type="ECO:0000256" key="10">
    <source>
        <dbReference type="ARBA" id="ARBA00023277"/>
    </source>
</evidence>
<feature type="domain" description="GH15-like" evidence="15">
    <location>
        <begin position="8"/>
        <end position="1081"/>
    </location>
</feature>
<dbReference type="InterPro" id="IPR008734">
    <property type="entry name" value="PHK_A/B_su"/>
</dbReference>
<evidence type="ECO:0000259" key="15">
    <source>
        <dbReference type="Pfam" id="PF00723"/>
    </source>
</evidence>
<evidence type="ECO:0000256" key="11">
    <source>
        <dbReference type="ARBA" id="ARBA00023288"/>
    </source>
</evidence>
<evidence type="ECO:0000256" key="4">
    <source>
        <dbReference type="ARBA" id="ARBA00007128"/>
    </source>
</evidence>
<evidence type="ECO:0000256" key="13">
    <source>
        <dbReference type="RuleBase" id="RU364123"/>
    </source>
</evidence>
<protein>
    <recommendedName>
        <fullName evidence="13">Phosphorylase b kinase regulatory subunit</fullName>
    </recommendedName>
</protein>
<evidence type="ECO:0000259" key="16">
    <source>
        <dbReference type="Pfam" id="PF19292"/>
    </source>
</evidence>
<dbReference type="InterPro" id="IPR011613">
    <property type="entry name" value="GH15-like"/>
</dbReference>
<evidence type="ECO:0000256" key="3">
    <source>
        <dbReference type="ARBA" id="ARBA00005131"/>
    </source>
</evidence>
<dbReference type="PANTHER" id="PTHR10749:SF7">
    <property type="entry name" value="PHOSPHORYLASE B KINASE REGULATORY SUBUNIT ALPHA-RELATED"/>
    <property type="match status" value="1"/>
</dbReference>
<keyword evidence="5 13" id="KW-1003">Cell membrane</keyword>
<dbReference type="InterPro" id="IPR008928">
    <property type="entry name" value="6-hairpin_glycosidase_sf"/>
</dbReference>
<feature type="compositionally biased region" description="Low complexity" evidence="14">
    <location>
        <begin position="883"/>
        <end position="952"/>
    </location>
</feature>
<dbReference type="InterPro" id="IPR045583">
    <property type="entry name" value="KPBA/B_C"/>
</dbReference>
<proteinExistence type="inferred from homology"/>
<accession>A0A3B0KRN5</accession>
<dbReference type="GO" id="GO:0005516">
    <property type="term" value="F:calmodulin binding"/>
    <property type="evidence" value="ECO:0007669"/>
    <property type="project" value="UniProtKB-KW"/>
</dbReference>
<dbReference type="SUPFAM" id="SSF48208">
    <property type="entry name" value="Six-hairpin glycosidases"/>
    <property type="match status" value="1"/>
</dbReference>
<dbReference type="EMBL" id="OUUW01000015">
    <property type="protein sequence ID" value="SPP88556.1"/>
    <property type="molecule type" value="Genomic_DNA"/>
</dbReference>
<evidence type="ECO:0000256" key="7">
    <source>
        <dbReference type="ARBA" id="ARBA00022600"/>
    </source>
</evidence>
<dbReference type="FunFam" id="1.50.10.10:FF:000004">
    <property type="entry name" value="Phosphorylase b kinase regulatory subunit"/>
    <property type="match status" value="1"/>
</dbReference>
<organism evidence="17 18">
    <name type="scientific">Drosophila guanche</name>
    <name type="common">Fruit fly</name>
    <dbReference type="NCBI Taxonomy" id="7266"/>
    <lineage>
        <taxon>Eukaryota</taxon>
        <taxon>Metazoa</taxon>
        <taxon>Ecdysozoa</taxon>
        <taxon>Arthropoda</taxon>
        <taxon>Hexapoda</taxon>
        <taxon>Insecta</taxon>
        <taxon>Pterygota</taxon>
        <taxon>Neoptera</taxon>
        <taxon>Endopterygota</taxon>
        <taxon>Diptera</taxon>
        <taxon>Brachycera</taxon>
        <taxon>Muscomorpha</taxon>
        <taxon>Ephydroidea</taxon>
        <taxon>Drosophilidae</taxon>
        <taxon>Drosophila</taxon>
        <taxon>Sophophora</taxon>
    </lineage>
</organism>
<keyword evidence="11 13" id="KW-0449">Lipoprotein</keyword>
<evidence type="ECO:0000256" key="5">
    <source>
        <dbReference type="ARBA" id="ARBA00022475"/>
    </source>
</evidence>
<evidence type="ECO:0000256" key="6">
    <source>
        <dbReference type="ARBA" id="ARBA00022553"/>
    </source>
</evidence>
<evidence type="ECO:0000256" key="2">
    <source>
        <dbReference type="ARBA" id="ARBA00004342"/>
    </source>
</evidence>
<keyword evidence="8 13" id="KW-0112">Calmodulin-binding</keyword>
<evidence type="ECO:0000313" key="17">
    <source>
        <dbReference type="EMBL" id="SPP88556.1"/>
    </source>
</evidence>
<comment type="function">
    <text evidence="1">Phosphorylase b kinase catalyzes the phosphorylation of serine in certain substrates, including troponin I. The alpha chain may bind calmodulin.</text>
</comment>
<dbReference type="GO" id="GO:0005886">
    <property type="term" value="C:plasma membrane"/>
    <property type="evidence" value="ECO:0007669"/>
    <property type="project" value="UniProtKB-SubCell"/>
</dbReference>
<keyword evidence="12 13" id="KW-0636">Prenylation</keyword>